<reference evidence="1" key="2">
    <citation type="journal article" date="2015" name="Fish Shellfish Immunol.">
        <title>Early steps in the European eel (Anguilla anguilla)-Vibrio vulnificus interaction in the gills: Role of the RtxA13 toxin.</title>
        <authorList>
            <person name="Callol A."/>
            <person name="Pajuelo D."/>
            <person name="Ebbesson L."/>
            <person name="Teles M."/>
            <person name="MacKenzie S."/>
            <person name="Amaro C."/>
        </authorList>
    </citation>
    <scope>NUCLEOTIDE SEQUENCE</scope>
</reference>
<name>A0A0E9TD80_ANGAN</name>
<proteinExistence type="predicted"/>
<organism evidence="1">
    <name type="scientific">Anguilla anguilla</name>
    <name type="common">European freshwater eel</name>
    <name type="synonym">Muraena anguilla</name>
    <dbReference type="NCBI Taxonomy" id="7936"/>
    <lineage>
        <taxon>Eukaryota</taxon>
        <taxon>Metazoa</taxon>
        <taxon>Chordata</taxon>
        <taxon>Craniata</taxon>
        <taxon>Vertebrata</taxon>
        <taxon>Euteleostomi</taxon>
        <taxon>Actinopterygii</taxon>
        <taxon>Neopterygii</taxon>
        <taxon>Teleostei</taxon>
        <taxon>Anguilliformes</taxon>
        <taxon>Anguillidae</taxon>
        <taxon>Anguilla</taxon>
    </lineage>
</organism>
<dbReference type="EMBL" id="GBXM01057742">
    <property type="protein sequence ID" value="JAH50835.1"/>
    <property type="molecule type" value="Transcribed_RNA"/>
</dbReference>
<reference evidence="1" key="1">
    <citation type="submission" date="2014-11" db="EMBL/GenBank/DDBJ databases">
        <authorList>
            <person name="Amaro Gonzalez C."/>
        </authorList>
    </citation>
    <scope>NUCLEOTIDE SEQUENCE</scope>
</reference>
<evidence type="ECO:0000313" key="1">
    <source>
        <dbReference type="EMBL" id="JAH50835.1"/>
    </source>
</evidence>
<protein>
    <submittedName>
        <fullName evidence="1">Uncharacterized protein</fullName>
    </submittedName>
</protein>
<sequence>MQAVFVVPV</sequence>
<accession>A0A0E9TD80</accession>